<accession>A0A0G4J8W9</accession>
<name>A0A0G4J8W9_PLABS</name>
<dbReference type="EMBL" id="CDSF01000155">
    <property type="protein sequence ID" value="CEP03829.1"/>
    <property type="molecule type" value="Genomic_DNA"/>
</dbReference>
<proteinExistence type="predicted"/>
<dbReference type="Pfam" id="PF03133">
    <property type="entry name" value="TTL"/>
    <property type="match status" value="1"/>
</dbReference>
<dbReference type="PROSITE" id="PS51221">
    <property type="entry name" value="TTL"/>
    <property type="match status" value="1"/>
</dbReference>
<reference evidence="6 8" key="2">
    <citation type="submission" date="2018-03" db="EMBL/GenBank/DDBJ databases">
        <authorList>
            <person name="Fogelqvist J."/>
        </authorList>
    </citation>
    <scope>NUCLEOTIDE SEQUENCE [LARGE SCALE GENOMIC DNA]</scope>
</reference>
<keyword evidence="3" id="KW-0067">ATP-binding</keyword>
<dbReference type="GO" id="GO:0000226">
    <property type="term" value="P:microtubule cytoskeleton organization"/>
    <property type="evidence" value="ECO:0007669"/>
    <property type="project" value="TreeGrafter"/>
</dbReference>
<dbReference type="Gene3D" id="3.30.470.20">
    <property type="entry name" value="ATP-grasp fold, B domain"/>
    <property type="match status" value="1"/>
</dbReference>
<evidence type="ECO:0000256" key="3">
    <source>
        <dbReference type="ARBA" id="ARBA00022840"/>
    </source>
</evidence>
<dbReference type="PANTHER" id="PTHR12241">
    <property type="entry name" value="TUBULIN POLYGLUTAMYLASE"/>
    <property type="match status" value="1"/>
</dbReference>
<keyword evidence="2" id="KW-0547">Nucleotide-binding</keyword>
<dbReference type="SUPFAM" id="SSF56059">
    <property type="entry name" value="Glutathione synthetase ATP-binding domain-like"/>
    <property type="match status" value="1"/>
</dbReference>
<dbReference type="EMBL" id="OVEO01000012">
    <property type="protein sequence ID" value="SPQ99781.1"/>
    <property type="molecule type" value="Genomic_DNA"/>
</dbReference>
<dbReference type="Proteomes" id="UP000290189">
    <property type="component" value="Unassembled WGS sequence"/>
</dbReference>
<dbReference type="GO" id="GO:0070740">
    <property type="term" value="F:tubulin-glutamic acid ligase activity"/>
    <property type="evidence" value="ECO:0007669"/>
    <property type="project" value="TreeGrafter"/>
</dbReference>
<sequence length="698" mass="78085">MAEATVQTSPTTTVNAGRMFGIRRASAEASFPPILSVVSVNVEKRIAMKTQARVDSWRRRNTIVNSLPRLNRGSQCLVCNGGTNGFVQHARHRRASGEAIRISMAACPNNHSKSIICDLIDRFRHVLVNAGDDPLTSADVLWVNQCSANALRTFAPHQRMNFFPFLNRMMTKANIAKQLNLHRTLFPSEYDFYPETLELPRDMRALQRIMKQENESGTWILKPTKGLQGIGIVLARTFAQVEQTLQSNDDKVYSVQRYIDRPMLLNDAKWDMRIYVMLESLRPFRAHLFKDGLARFATERYAAPRPDNLGQSMVHLTNYSLNKKSSRFRMFKQGAVSEEECHKRTISTTLRQLQEAGHPVDVEHFWEEVGAIVGKTLVAMWPQLQDSHATYFKKVGSTVGASYDQACFHVLGFDIMMDARHKLWLLEVNSNPSLNRDSVIDAVINEQVMESCLRIVRILDPRQQYVDKSPETPEQGNGALASSEVSTDDDTSDDEASVSGTSHASRVGEAPSGSSGYLARLPHVQPMTHMTLYLDLSYAHLMVFNRHLGEGAAGEGNNNNNNNGADSVSAGRTLWRVYATHLWEPKRSSRASARLLHALAPFQPPTAAFGAADAHIIYAQLQSYSTNRTYPWRQAFEFVSDCPAMTFSMFCEAVAIVARRWYPADTPVDSLHAFLNAAASSGTRHPPTVQAPEQTAEP</sequence>
<protein>
    <recommendedName>
        <fullName evidence="9">ATP-grasp domain-containing protein</fullName>
    </recommendedName>
</protein>
<keyword evidence="6" id="KW-0496">Mitochondrion</keyword>
<organism evidence="5 7">
    <name type="scientific">Plasmodiophora brassicae</name>
    <name type="common">Clubroot disease agent</name>
    <dbReference type="NCBI Taxonomy" id="37360"/>
    <lineage>
        <taxon>Eukaryota</taxon>
        <taxon>Sar</taxon>
        <taxon>Rhizaria</taxon>
        <taxon>Endomyxa</taxon>
        <taxon>Phytomyxea</taxon>
        <taxon>Plasmodiophorida</taxon>
        <taxon>Plasmodiophoridae</taxon>
        <taxon>Plasmodiophora</taxon>
    </lineage>
</organism>
<dbReference type="PANTHER" id="PTHR12241:SF154">
    <property type="entry name" value="TUBULIN POLYGLUTAMYLASE TTLL11"/>
    <property type="match status" value="1"/>
</dbReference>
<evidence type="ECO:0000313" key="6">
    <source>
        <dbReference type="EMBL" id="SPQ99781.1"/>
    </source>
</evidence>
<evidence type="ECO:0000256" key="2">
    <source>
        <dbReference type="ARBA" id="ARBA00022741"/>
    </source>
</evidence>
<keyword evidence="7" id="KW-1185">Reference proteome</keyword>
<evidence type="ECO:0000313" key="5">
    <source>
        <dbReference type="EMBL" id="CEP03829.1"/>
    </source>
</evidence>
<dbReference type="InterPro" id="IPR004344">
    <property type="entry name" value="TTL/TTLL_fam"/>
</dbReference>
<dbReference type="GO" id="GO:0015631">
    <property type="term" value="F:tubulin binding"/>
    <property type="evidence" value="ECO:0007669"/>
    <property type="project" value="TreeGrafter"/>
</dbReference>
<dbReference type="OrthoDB" id="202825at2759"/>
<geneLocation type="mitochondrion" evidence="6"/>
<dbReference type="GO" id="GO:0005524">
    <property type="term" value="F:ATP binding"/>
    <property type="evidence" value="ECO:0007669"/>
    <property type="project" value="UniProtKB-KW"/>
</dbReference>
<evidence type="ECO:0000313" key="8">
    <source>
        <dbReference type="Proteomes" id="UP000290189"/>
    </source>
</evidence>
<feature type="region of interest" description="Disordered" evidence="4">
    <location>
        <begin position="465"/>
        <end position="513"/>
    </location>
</feature>
<evidence type="ECO:0000256" key="4">
    <source>
        <dbReference type="SAM" id="MobiDB-lite"/>
    </source>
</evidence>
<feature type="compositionally biased region" description="Acidic residues" evidence="4">
    <location>
        <begin position="486"/>
        <end position="496"/>
    </location>
</feature>
<dbReference type="Proteomes" id="UP000039324">
    <property type="component" value="Unassembled WGS sequence"/>
</dbReference>
<evidence type="ECO:0000313" key="7">
    <source>
        <dbReference type="Proteomes" id="UP000039324"/>
    </source>
</evidence>
<gene>
    <name evidence="5" type="ORF">PBRA_003436</name>
    <name evidence="6" type="ORF">PLBR_LOCUS6996</name>
</gene>
<keyword evidence="1" id="KW-0436">Ligase</keyword>
<evidence type="ECO:0000256" key="1">
    <source>
        <dbReference type="ARBA" id="ARBA00022598"/>
    </source>
</evidence>
<evidence type="ECO:0008006" key="9">
    <source>
        <dbReference type="Google" id="ProtNLM"/>
    </source>
</evidence>
<dbReference type="AlphaFoldDB" id="A0A0G4J8W9"/>
<reference evidence="5 7" key="1">
    <citation type="submission" date="2015-02" db="EMBL/GenBank/DDBJ databases">
        <authorList>
            <person name="Chooi Y.-H."/>
        </authorList>
    </citation>
    <scope>NUCLEOTIDE SEQUENCE [LARGE SCALE GENOMIC DNA]</scope>
    <source>
        <strain evidence="5">E3</strain>
    </source>
</reference>
<dbReference type="GO" id="GO:0036064">
    <property type="term" value="C:ciliary basal body"/>
    <property type="evidence" value="ECO:0007669"/>
    <property type="project" value="TreeGrafter"/>
</dbReference>